<dbReference type="InterPro" id="IPR050319">
    <property type="entry name" value="ABC_transp_ATP-bind"/>
</dbReference>
<evidence type="ECO:0000256" key="1">
    <source>
        <dbReference type="ARBA" id="ARBA00005417"/>
    </source>
</evidence>
<evidence type="ECO:0000313" key="7">
    <source>
        <dbReference type="Proteomes" id="UP001059617"/>
    </source>
</evidence>
<evidence type="ECO:0000313" key="6">
    <source>
        <dbReference type="EMBL" id="UWP86800.1"/>
    </source>
</evidence>
<dbReference type="CDD" id="cd03257">
    <property type="entry name" value="ABC_NikE_OppD_transporters"/>
    <property type="match status" value="1"/>
</dbReference>
<dbReference type="PROSITE" id="PS00211">
    <property type="entry name" value="ABC_TRANSPORTER_1"/>
    <property type="match status" value="1"/>
</dbReference>
<dbReference type="EMBL" id="CP073720">
    <property type="protein sequence ID" value="UWP86800.1"/>
    <property type="molecule type" value="Genomic_DNA"/>
</dbReference>
<protein>
    <submittedName>
        <fullName evidence="6">ATP-binding cassette domain-containing protein</fullName>
    </submittedName>
</protein>
<dbReference type="Pfam" id="PF08352">
    <property type="entry name" value="oligo_HPY"/>
    <property type="match status" value="1"/>
</dbReference>
<dbReference type="PANTHER" id="PTHR43776:SF7">
    <property type="entry name" value="D,D-DIPEPTIDE TRANSPORT ATP-BINDING PROTEIN DDPF-RELATED"/>
    <property type="match status" value="1"/>
</dbReference>
<feature type="domain" description="ABC transporter" evidence="5">
    <location>
        <begin position="1"/>
        <end position="222"/>
    </location>
</feature>
<dbReference type="InterPro" id="IPR027417">
    <property type="entry name" value="P-loop_NTPase"/>
</dbReference>
<dbReference type="Proteomes" id="UP001059617">
    <property type="component" value="Chromosome"/>
</dbReference>
<name>A0ABY5W9T0_9ACTN</name>
<dbReference type="InterPro" id="IPR017871">
    <property type="entry name" value="ABC_transporter-like_CS"/>
</dbReference>
<accession>A0ABY5W9T0</accession>
<reference evidence="6" key="1">
    <citation type="submission" date="2021-04" db="EMBL/GenBank/DDBJ databases">
        <authorList>
            <person name="Hartkoorn R.C."/>
            <person name="Beaudoing E."/>
            <person name="Hot D."/>
        </authorList>
    </citation>
    <scope>NUCLEOTIDE SEQUENCE</scope>
    <source>
        <strain evidence="6">NRRL B-16292</strain>
    </source>
</reference>
<dbReference type="PROSITE" id="PS50893">
    <property type="entry name" value="ABC_TRANSPORTER_2"/>
    <property type="match status" value="1"/>
</dbReference>
<sequence length="305" mass="34113">MDLEIHAGDSVGLVGESGSGKSSLGRALLRLNDYSAGSVVFDGTDLGSLSRQQMRSLRRRMQLVFQDPYSSLNPRMRVQALLEEPLAIHGIVPRAERADRVRQLLELVSLNPEQASRFPHEFSGGQRQRIGIAQALAVEPEFLVCDEPISALDVSVQAQIINLLMDLRDQLDLTFLFIGHDLDAVRRLCDRVFVMYLGKIVESGTTESVYQNPRHPYTRALLSSSPKPDPVEERTRQRILLTGDLPSPDNIPSGCRFHGRCWLYEQLARPARCRTEEPAAARIDESHTAACHFTDHLDRPGPPNE</sequence>
<keyword evidence="4 6" id="KW-0067">ATP-binding</keyword>
<keyword evidence="2" id="KW-0813">Transport</keyword>
<keyword evidence="7" id="KW-1185">Reference proteome</keyword>
<keyword evidence="3" id="KW-0547">Nucleotide-binding</keyword>
<comment type="similarity">
    <text evidence="1">Belongs to the ABC transporter superfamily.</text>
</comment>
<reference evidence="6" key="2">
    <citation type="submission" date="2022-09" db="EMBL/GenBank/DDBJ databases">
        <title>Biosynthetic gene clusters of Dactylosporangioum fulvum.</title>
        <authorList>
            <person name="Caradec T."/>
        </authorList>
    </citation>
    <scope>NUCLEOTIDE SEQUENCE</scope>
    <source>
        <strain evidence="6">NRRL B-16292</strain>
    </source>
</reference>
<gene>
    <name evidence="6" type="ORF">Dfulv_22175</name>
</gene>
<evidence type="ECO:0000256" key="2">
    <source>
        <dbReference type="ARBA" id="ARBA00022448"/>
    </source>
</evidence>
<dbReference type="InterPro" id="IPR013563">
    <property type="entry name" value="Oligopep_ABC_C"/>
</dbReference>
<dbReference type="GO" id="GO:0005524">
    <property type="term" value="F:ATP binding"/>
    <property type="evidence" value="ECO:0007669"/>
    <property type="project" value="UniProtKB-KW"/>
</dbReference>
<dbReference type="NCBIfam" id="TIGR01727">
    <property type="entry name" value="oligo_HPY"/>
    <property type="match status" value="1"/>
</dbReference>
<dbReference type="Pfam" id="PF00005">
    <property type="entry name" value="ABC_tran"/>
    <property type="match status" value="1"/>
</dbReference>
<evidence type="ECO:0000256" key="3">
    <source>
        <dbReference type="ARBA" id="ARBA00022741"/>
    </source>
</evidence>
<dbReference type="PANTHER" id="PTHR43776">
    <property type="entry name" value="TRANSPORT ATP-BINDING PROTEIN"/>
    <property type="match status" value="1"/>
</dbReference>
<evidence type="ECO:0000259" key="5">
    <source>
        <dbReference type="PROSITE" id="PS50893"/>
    </source>
</evidence>
<dbReference type="InterPro" id="IPR003593">
    <property type="entry name" value="AAA+_ATPase"/>
</dbReference>
<dbReference type="SMART" id="SM00382">
    <property type="entry name" value="AAA"/>
    <property type="match status" value="1"/>
</dbReference>
<proteinExistence type="inferred from homology"/>
<dbReference type="Gene3D" id="3.40.50.300">
    <property type="entry name" value="P-loop containing nucleotide triphosphate hydrolases"/>
    <property type="match status" value="1"/>
</dbReference>
<dbReference type="InterPro" id="IPR003439">
    <property type="entry name" value="ABC_transporter-like_ATP-bd"/>
</dbReference>
<evidence type="ECO:0000256" key="4">
    <source>
        <dbReference type="ARBA" id="ARBA00022840"/>
    </source>
</evidence>
<dbReference type="SUPFAM" id="SSF52540">
    <property type="entry name" value="P-loop containing nucleoside triphosphate hydrolases"/>
    <property type="match status" value="1"/>
</dbReference>
<organism evidence="6 7">
    <name type="scientific">Dactylosporangium fulvum</name>
    <dbReference type="NCBI Taxonomy" id="53359"/>
    <lineage>
        <taxon>Bacteria</taxon>
        <taxon>Bacillati</taxon>
        <taxon>Actinomycetota</taxon>
        <taxon>Actinomycetes</taxon>
        <taxon>Micromonosporales</taxon>
        <taxon>Micromonosporaceae</taxon>
        <taxon>Dactylosporangium</taxon>
    </lineage>
</organism>